<dbReference type="Pfam" id="PF00069">
    <property type="entry name" value="Pkinase"/>
    <property type="match status" value="1"/>
</dbReference>
<dbReference type="Proteomes" id="UP000006671">
    <property type="component" value="Unassembled WGS sequence"/>
</dbReference>
<evidence type="ECO:0000256" key="4">
    <source>
        <dbReference type="RuleBase" id="RU000304"/>
    </source>
</evidence>
<dbReference type="GO" id="GO:0004674">
    <property type="term" value="F:protein serine/threonine kinase activity"/>
    <property type="evidence" value="ECO:0007669"/>
    <property type="project" value="UniProtKB-KW"/>
</dbReference>
<dbReference type="InterPro" id="IPR000719">
    <property type="entry name" value="Prot_kinase_dom"/>
</dbReference>
<evidence type="ECO:0000256" key="2">
    <source>
        <dbReference type="ARBA" id="ARBA00022840"/>
    </source>
</evidence>
<gene>
    <name evidence="6" type="ORF">NAEGRDRAFT_31264</name>
</gene>
<reference evidence="6 7" key="1">
    <citation type="journal article" date="2010" name="Cell">
        <title>The genome of Naegleria gruberi illuminates early eukaryotic versatility.</title>
        <authorList>
            <person name="Fritz-Laylin L.K."/>
            <person name="Prochnik S.E."/>
            <person name="Ginger M.L."/>
            <person name="Dacks J.B."/>
            <person name="Carpenter M.L."/>
            <person name="Field M.C."/>
            <person name="Kuo A."/>
            <person name="Paredez A."/>
            <person name="Chapman J."/>
            <person name="Pham J."/>
            <person name="Shu S."/>
            <person name="Neupane R."/>
            <person name="Cipriano M."/>
            <person name="Mancuso J."/>
            <person name="Tu H."/>
            <person name="Salamov A."/>
            <person name="Lindquist E."/>
            <person name="Shapiro H."/>
            <person name="Lucas S."/>
            <person name="Grigoriev I.V."/>
            <person name="Cande W.Z."/>
            <person name="Fulton C."/>
            <person name="Rokhsar D.S."/>
            <person name="Dawson S.C."/>
        </authorList>
    </citation>
    <scope>NUCLEOTIDE SEQUENCE [LARGE SCALE GENOMIC DNA]</scope>
    <source>
        <strain evidence="6 7">NEG-M</strain>
    </source>
</reference>
<keyword evidence="4" id="KW-0808">Transferase</keyword>
<dbReference type="PROSITE" id="PS50011">
    <property type="entry name" value="PROTEIN_KINASE_DOM"/>
    <property type="match status" value="1"/>
</dbReference>
<dbReference type="RefSeq" id="XP_002680542.1">
    <property type="nucleotide sequence ID" value="XM_002680496.1"/>
</dbReference>
<dbReference type="GO" id="GO:0005524">
    <property type="term" value="F:ATP binding"/>
    <property type="evidence" value="ECO:0007669"/>
    <property type="project" value="UniProtKB-UniRule"/>
</dbReference>
<dbReference type="AlphaFoldDB" id="D2V696"/>
<evidence type="ECO:0000313" key="7">
    <source>
        <dbReference type="Proteomes" id="UP000006671"/>
    </source>
</evidence>
<keyword evidence="4" id="KW-0723">Serine/threonine-protein kinase</keyword>
<keyword evidence="4" id="KW-0418">Kinase</keyword>
<dbReference type="PANTHER" id="PTHR44329">
    <property type="entry name" value="SERINE/THREONINE-PROTEIN KINASE TNNI3K-RELATED"/>
    <property type="match status" value="1"/>
</dbReference>
<dbReference type="SUPFAM" id="SSF56112">
    <property type="entry name" value="Protein kinase-like (PK-like)"/>
    <property type="match status" value="1"/>
</dbReference>
<sequence>MEDHSLQTVNSTGSGKRQQVSFIISIDQIFPEKKIGEGGSGVVYLGKWHHHPVAIKCLKIEDTANSDEIEKEAAMLCRLRHPNIVLFYGVSLTQHKQYLVVEYLERGSLEKYIQDMKRQEISVTFSEKLKLLIDIACGMVYLHSLKIIHRDLKPANILMDANWTAKVCDFGISKIMESTAHTTTLYAGTLFYLAPELLQ</sequence>
<feature type="non-terminal residue" evidence="6">
    <location>
        <position position="199"/>
    </location>
</feature>
<dbReference type="EMBL" id="GG738853">
    <property type="protein sequence ID" value="EFC47798.1"/>
    <property type="molecule type" value="Genomic_DNA"/>
</dbReference>
<dbReference type="SMART" id="SM00220">
    <property type="entry name" value="S_TKc"/>
    <property type="match status" value="1"/>
</dbReference>
<comment type="similarity">
    <text evidence="4">Belongs to the protein kinase superfamily.</text>
</comment>
<evidence type="ECO:0000313" key="6">
    <source>
        <dbReference type="EMBL" id="EFC47798.1"/>
    </source>
</evidence>
<accession>D2V696</accession>
<name>D2V696_NAEGR</name>
<feature type="domain" description="Protein kinase" evidence="5">
    <location>
        <begin position="29"/>
        <end position="199"/>
    </location>
</feature>
<dbReference type="PROSITE" id="PS00107">
    <property type="entry name" value="PROTEIN_KINASE_ATP"/>
    <property type="match status" value="1"/>
</dbReference>
<dbReference type="eggNOG" id="KOG0192">
    <property type="taxonomic scope" value="Eukaryota"/>
</dbReference>
<dbReference type="InParanoid" id="D2V696"/>
<dbReference type="KEGG" id="ngr:NAEGRDRAFT_31264"/>
<protein>
    <submittedName>
        <fullName evidence="6">Predicted protein</fullName>
    </submittedName>
</protein>
<dbReference type="OrthoDB" id="339325at2759"/>
<keyword evidence="7" id="KW-1185">Reference proteome</keyword>
<evidence type="ECO:0000256" key="1">
    <source>
        <dbReference type="ARBA" id="ARBA00022741"/>
    </source>
</evidence>
<keyword evidence="2 3" id="KW-0067">ATP-binding</keyword>
<organism evidence="7">
    <name type="scientific">Naegleria gruberi</name>
    <name type="common">Amoeba</name>
    <dbReference type="NCBI Taxonomy" id="5762"/>
    <lineage>
        <taxon>Eukaryota</taxon>
        <taxon>Discoba</taxon>
        <taxon>Heterolobosea</taxon>
        <taxon>Tetramitia</taxon>
        <taxon>Eutetramitia</taxon>
        <taxon>Vahlkampfiidae</taxon>
        <taxon>Naegleria</taxon>
    </lineage>
</organism>
<feature type="binding site" evidence="3">
    <location>
        <position position="56"/>
    </location>
    <ligand>
        <name>ATP</name>
        <dbReference type="ChEBI" id="CHEBI:30616"/>
    </ligand>
</feature>
<dbReference type="GeneID" id="8849526"/>
<dbReference type="STRING" id="5762.D2V696"/>
<dbReference type="Gene3D" id="1.10.510.10">
    <property type="entry name" value="Transferase(Phosphotransferase) domain 1"/>
    <property type="match status" value="1"/>
</dbReference>
<dbReference type="InterPro" id="IPR051681">
    <property type="entry name" value="Ser/Thr_Kinases-Pseudokinases"/>
</dbReference>
<dbReference type="OMA" id="VFHIVGG"/>
<keyword evidence="1 3" id="KW-0547">Nucleotide-binding</keyword>
<dbReference type="PROSITE" id="PS00108">
    <property type="entry name" value="PROTEIN_KINASE_ST"/>
    <property type="match status" value="1"/>
</dbReference>
<evidence type="ECO:0000256" key="3">
    <source>
        <dbReference type="PROSITE-ProRule" id="PRU10141"/>
    </source>
</evidence>
<evidence type="ECO:0000259" key="5">
    <source>
        <dbReference type="PROSITE" id="PS50011"/>
    </source>
</evidence>
<dbReference type="InterPro" id="IPR008271">
    <property type="entry name" value="Ser/Thr_kinase_AS"/>
</dbReference>
<dbReference type="VEuPathDB" id="AmoebaDB:NAEGRDRAFT_31264"/>
<dbReference type="InterPro" id="IPR017441">
    <property type="entry name" value="Protein_kinase_ATP_BS"/>
</dbReference>
<proteinExistence type="inferred from homology"/>
<dbReference type="InterPro" id="IPR011009">
    <property type="entry name" value="Kinase-like_dom_sf"/>
</dbReference>